<dbReference type="GO" id="GO:0031146">
    <property type="term" value="P:SCF-dependent proteasomal ubiquitin-dependent protein catabolic process"/>
    <property type="evidence" value="ECO:0007669"/>
    <property type="project" value="TreeGrafter"/>
</dbReference>
<dbReference type="Pfam" id="PF26253">
    <property type="entry name" value="RdRP_head"/>
    <property type="match status" value="1"/>
</dbReference>
<evidence type="ECO:0000259" key="1">
    <source>
        <dbReference type="Pfam" id="PF12937"/>
    </source>
</evidence>
<proteinExistence type="predicted"/>
<dbReference type="FunFam" id="3.80.10.10:FF:000449">
    <property type="entry name" value="F-box protein SKIP2"/>
    <property type="match status" value="1"/>
</dbReference>
<dbReference type="GO" id="GO:0019005">
    <property type="term" value="C:SCF ubiquitin ligase complex"/>
    <property type="evidence" value="ECO:0007669"/>
    <property type="project" value="TreeGrafter"/>
</dbReference>
<evidence type="ECO:0000259" key="3">
    <source>
        <dbReference type="Pfam" id="PF26253"/>
    </source>
</evidence>
<evidence type="ECO:0008006" key="6">
    <source>
        <dbReference type="Google" id="ProtNLM"/>
    </source>
</evidence>
<dbReference type="GO" id="GO:0005737">
    <property type="term" value="C:cytoplasm"/>
    <property type="evidence" value="ECO:0007669"/>
    <property type="project" value="UniProtKB-ARBA"/>
</dbReference>
<evidence type="ECO:0000313" key="5">
    <source>
        <dbReference type="Proteomes" id="UP001314170"/>
    </source>
</evidence>
<gene>
    <name evidence="4" type="ORF">DCAF_LOCUS24849</name>
</gene>
<evidence type="ECO:0000313" key="4">
    <source>
        <dbReference type="EMBL" id="CAK7353672.1"/>
    </source>
</evidence>
<dbReference type="SUPFAM" id="SSF81383">
    <property type="entry name" value="F-box domain"/>
    <property type="match status" value="1"/>
</dbReference>
<organism evidence="4 5">
    <name type="scientific">Dovyalis caffra</name>
    <dbReference type="NCBI Taxonomy" id="77055"/>
    <lineage>
        <taxon>Eukaryota</taxon>
        <taxon>Viridiplantae</taxon>
        <taxon>Streptophyta</taxon>
        <taxon>Embryophyta</taxon>
        <taxon>Tracheophyta</taxon>
        <taxon>Spermatophyta</taxon>
        <taxon>Magnoliopsida</taxon>
        <taxon>eudicotyledons</taxon>
        <taxon>Gunneridae</taxon>
        <taxon>Pentapetalae</taxon>
        <taxon>rosids</taxon>
        <taxon>fabids</taxon>
        <taxon>Malpighiales</taxon>
        <taxon>Salicaceae</taxon>
        <taxon>Flacourtieae</taxon>
        <taxon>Dovyalis</taxon>
    </lineage>
</organism>
<dbReference type="InterPro" id="IPR006553">
    <property type="entry name" value="Leu-rich_rpt_Cys-con_subtyp"/>
</dbReference>
<dbReference type="Gene3D" id="3.80.10.10">
    <property type="entry name" value="Ribonuclease Inhibitor"/>
    <property type="match status" value="1"/>
</dbReference>
<sequence>MGQSSSITNDRTNRFLTPAIISPEPSDFTDEIEVGPLRDYTEDIPDECLASIFQLLNAGDRKRASVVCKRWLRVDGQSRCRLSLNAESEIISYIPSIFTRFDSVAKLSLRCDRKSASLNDEALLMISIRCENLTRLKLRGCCGVTELGIANFAKNCKKLTKFSCCSCNFGVKGINWILKYGTNLEELTVNRLRSGNDWDDLIIPGAAASSLKSICLKDLVDGQCFEPLLVESKKLMTLKVIRCLGEWDNALVKIGNGNGFLTDVHLERLQVSDIGLSAISKCVNIDSLRIVKNPGCSDLGLVSVAENCKKLRKLHIDGWKINRIGDEGLIAVAKQCPELQELVLIGVHVTHLSMAAIASNCQRLERLALCRSGTIGDVEIECVAAKCVELRKLCIKGCAISDVAIGALAWGCPNLVKVKVKKCTGVSSEVLDWFLLEDFGGFGIHVTAEDLLEYLEKEIGPILAAFSDLKFVPDDIPYDSYLEVDDENNKLYERKASAWCLVSYHPHWVKKSLELQDADGSGISSMLSFAWIAADYLARIKIQHRGTKTFTLLSLTGSALDAEIGRMRSQCIGKGQT</sequence>
<dbReference type="InterPro" id="IPR001810">
    <property type="entry name" value="F-box_dom"/>
</dbReference>
<accession>A0AAV1SKV7</accession>
<dbReference type="PANTHER" id="PTHR13318:SF133">
    <property type="entry name" value="F-BOX PROTEIN SKIP2"/>
    <property type="match status" value="1"/>
</dbReference>
<protein>
    <recommendedName>
        <fullName evidence="6">F-box domain-containing protein</fullName>
    </recommendedName>
</protein>
<dbReference type="InterPro" id="IPR058752">
    <property type="entry name" value="RDRP_C_head"/>
</dbReference>
<dbReference type="FunFam" id="1.20.1280.50:FF:000005">
    <property type="entry name" value="F-box/LRR-repeat protein 3 isoform X1"/>
    <property type="match status" value="1"/>
</dbReference>
<dbReference type="AlphaFoldDB" id="A0AAV1SKV7"/>
<dbReference type="EMBL" id="CAWUPB010001194">
    <property type="protein sequence ID" value="CAK7353672.1"/>
    <property type="molecule type" value="Genomic_DNA"/>
</dbReference>
<name>A0AAV1SKV7_9ROSI</name>
<dbReference type="InterPro" id="IPR057207">
    <property type="entry name" value="FBXL15_LRR"/>
</dbReference>
<dbReference type="SUPFAM" id="SSF52047">
    <property type="entry name" value="RNI-like"/>
    <property type="match status" value="1"/>
</dbReference>
<dbReference type="Pfam" id="PF12937">
    <property type="entry name" value="F-box-like"/>
    <property type="match status" value="1"/>
</dbReference>
<comment type="caution">
    <text evidence="4">The sequence shown here is derived from an EMBL/GenBank/DDBJ whole genome shotgun (WGS) entry which is preliminary data.</text>
</comment>
<feature type="domain" description="RDRP C-terminal head" evidence="3">
    <location>
        <begin position="485"/>
        <end position="545"/>
    </location>
</feature>
<dbReference type="InterPro" id="IPR036047">
    <property type="entry name" value="F-box-like_dom_sf"/>
</dbReference>
<dbReference type="PANTHER" id="PTHR13318">
    <property type="entry name" value="PARTNER OF PAIRED, ISOFORM B-RELATED"/>
    <property type="match status" value="1"/>
</dbReference>
<dbReference type="InterPro" id="IPR032675">
    <property type="entry name" value="LRR_dom_sf"/>
</dbReference>
<dbReference type="Pfam" id="PF25372">
    <property type="entry name" value="DUF7885"/>
    <property type="match status" value="1"/>
</dbReference>
<evidence type="ECO:0000259" key="2">
    <source>
        <dbReference type="Pfam" id="PF25372"/>
    </source>
</evidence>
<dbReference type="SMART" id="SM00367">
    <property type="entry name" value="LRR_CC"/>
    <property type="match status" value="6"/>
</dbReference>
<feature type="domain" description="F-box/LRR-repeat protein 15-like leucin rich repeat" evidence="2">
    <location>
        <begin position="270"/>
        <end position="435"/>
    </location>
</feature>
<dbReference type="Proteomes" id="UP001314170">
    <property type="component" value="Unassembled WGS sequence"/>
</dbReference>
<feature type="domain" description="F-box" evidence="1">
    <location>
        <begin position="42"/>
        <end position="73"/>
    </location>
</feature>
<keyword evidence="5" id="KW-1185">Reference proteome</keyword>
<reference evidence="4 5" key="1">
    <citation type="submission" date="2024-01" db="EMBL/GenBank/DDBJ databases">
        <authorList>
            <person name="Waweru B."/>
        </authorList>
    </citation>
    <scope>NUCLEOTIDE SEQUENCE [LARGE SCALE GENOMIC DNA]</scope>
</reference>
<dbReference type="Gene3D" id="1.20.1280.50">
    <property type="match status" value="1"/>
</dbReference>
<dbReference type="CDD" id="cd22159">
    <property type="entry name" value="F-box_AtTIR1-like"/>
    <property type="match status" value="1"/>
</dbReference>